<evidence type="ECO:0000313" key="1">
    <source>
        <dbReference type="EMBL" id="VDP17594.1"/>
    </source>
</evidence>
<gene>
    <name evidence="1" type="ORF">SMRZ_LOCUS15150</name>
</gene>
<sequence>MLNNQLNATRHHTSTSLTMRKHLTAWIGLHGDFDTIVYLRSSISGGTHSTDYNAKSCIKESCILSQDRCRTRLFTLPLSSGG</sequence>
<accession>A0A3P8CE56</accession>
<dbReference type="EMBL" id="UZAI01016884">
    <property type="protein sequence ID" value="VDP17594.1"/>
    <property type="molecule type" value="Genomic_DNA"/>
</dbReference>
<protein>
    <submittedName>
        <fullName evidence="1">Uncharacterized protein</fullName>
    </submittedName>
</protein>
<keyword evidence="2" id="KW-1185">Reference proteome</keyword>
<organism evidence="1 2">
    <name type="scientific">Schistosoma margrebowiei</name>
    <dbReference type="NCBI Taxonomy" id="48269"/>
    <lineage>
        <taxon>Eukaryota</taxon>
        <taxon>Metazoa</taxon>
        <taxon>Spiralia</taxon>
        <taxon>Lophotrochozoa</taxon>
        <taxon>Platyhelminthes</taxon>
        <taxon>Trematoda</taxon>
        <taxon>Digenea</taxon>
        <taxon>Strigeidida</taxon>
        <taxon>Schistosomatoidea</taxon>
        <taxon>Schistosomatidae</taxon>
        <taxon>Schistosoma</taxon>
    </lineage>
</organism>
<name>A0A3P8CE56_9TREM</name>
<dbReference type="Proteomes" id="UP000277204">
    <property type="component" value="Unassembled WGS sequence"/>
</dbReference>
<reference evidence="1 2" key="1">
    <citation type="submission" date="2018-11" db="EMBL/GenBank/DDBJ databases">
        <authorList>
            <consortium name="Pathogen Informatics"/>
        </authorList>
    </citation>
    <scope>NUCLEOTIDE SEQUENCE [LARGE SCALE GENOMIC DNA]</scope>
    <source>
        <strain evidence="1 2">Zambia</strain>
    </source>
</reference>
<proteinExistence type="predicted"/>
<evidence type="ECO:0000313" key="2">
    <source>
        <dbReference type="Proteomes" id="UP000277204"/>
    </source>
</evidence>
<dbReference type="AlphaFoldDB" id="A0A3P8CE56"/>